<dbReference type="PROSITE" id="PS51502">
    <property type="entry name" value="S_R_A_B_BARREL"/>
    <property type="match status" value="2"/>
</dbReference>
<keyword evidence="2" id="KW-0732">Signal</keyword>
<evidence type="ECO:0000256" key="2">
    <source>
        <dbReference type="SAM" id="SignalP"/>
    </source>
</evidence>
<name>A0A8T2RYE6_CERRI</name>
<protein>
    <recommendedName>
        <fullName evidence="3">Stress-response A/B barrel domain-containing protein</fullName>
    </recommendedName>
</protein>
<evidence type="ECO:0000259" key="3">
    <source>
        <dbReference type="PROSITE" id="PS51502"/>
    </source>
</evidence>
<dbReference type="SUPFAM" id="SSF54909">
    <property type="entry name" value="Dimeric alpha+beta barrel"/>
    <property type="match status" value="2"/>
</dbReference>
<dbReference type="EMBL" id="CM035428">
    <property type="protein sequence ID" value="KAH7301536.1"/>
    <property type="molecule type" value="Genomic_DNA"/>
</dbReference>
<evidence type="ECO:0000256" key="1">
    <source>
        <dbReference type="ARBA" id="ARBA00011738"/>
    </source>
</evidence>
<sequence length="268" mass="29481">MASTYRSLLLLVLVVAVARVPYGLLAVNVKGSRGTSTTDRSVATTAAVIEHPVFFNMEGLLSDAVSEERILQGLNDLVYNNYSDLYFLYSGRVLESQGVSFTHALISRFPSSQALQTYYDYAIGDIAREMGAWLKKEYCVDYTVELDESMIELNIDNDFVSYVIFIKVSSNVSDSDVLKALDAFNALDDLGYAIQLTSGENMYFRQSYRTMSHGFSAYFSSEAALAAWKNDATVAEVIEGIILPLADSYAVISVKPFAGNSVVTNSVD</sequence>
<accession>A0A8T2RYE6</accession>
<feature type="domain" description="Stress-response A/B barrel" evidence="3">
    <location>
        <begin position="49"/>
        <end position="148"/>
    </location>
</feature>
<dbReference type="Pfam" id="PF07876">
    <property type="entry name" value="Dabb"/>
    <property type="match status" value="1"/>
</dbReference>
<comment type="caution">
    <text evidence="4">The sequence shown here is derived from an EMBL/GenBank/DDBJ whole genome shotgun (WGS) entry which is preliminary data.</text>
</comment>
<dbReference type="Proteomes" id="UP000825935">
    <property type="component" value="Chromosome 23"/>
</dbReference>
<dbReference type="PANTHER" id="PTHR33178">
    <property type="match status" value="1"/>
</dbReference>
<dbReference type="Gene3D" id="3.30.70.100">
    <property type="match status" value="2"/>
</dbReference>
<dbReference type="InterPro" id="IPR013097">
    <property type="entry name" value="Dabb"/>
</dbReference>
<evidence type="ECO:0000313" key="5">
    <source>
        <dbReference type="Proteomes" id="UP000825935"/>
    </source>
</evidence>
<dbReference type="InterPro" id="IPR011008">
    <property type="entry name" value="Dimeric_a/b-barrel"/>
</dbReference>
<dbReference type="OMA" id="IPYCHGS"/>
<feature type="signal peptide" evidence="2">
    <location>
        <begin position="1"/>
        <end position="26"/>
    </location>
</feature>
<dbReference type="SMART" id="SM00886">
    <property type="entry name" value="Dabb"/>
    <property type="match status" value="2"/>
</dbReference>
<keyword evidence="5" id="KW-1185">Reference proteome</keyword>
<gene>
    <name evidence="4" type="ORF">KP509_23G031100</name>
</gene>
<evidence type="ECO:0000313" key="4">
    <source>
        <dbReference type="EMBL" id="KAH7301536.1"/>
    </source>
</evidence>
<comment type="subunit">
    <text evidence="1">Homodimer.</text>
</comment>
<dbReference type="PANTHER" id="PTHR33178:SF5">
    <property type="entry name" value="EXPRESSED PROTEIN"/>
    <property type="match status" value="1"/>
</dbReference>
<reference evidence="4 5" key="1">
    <citation type="submission" date="2021-08" db="EMBL/GenBank/DDBJ databases">
        <title>WGS assembly of Ceratopteris richardii.</title>
        <authorList>
            <person name="Marchant D.B."/>
            <person name="Chen G."/>
            <person name="Jenkins J."/>
            <person name="Shu S."/>
            <person name="Leebens-Mack J."/>
            <person name="Grimwood J."/>
            <person name="Schmutz J."/>
            <person name="Soltis P."/>
            <person name="Soltis D."/>
            <person name="Chen Z.-H."/>
        </authorList>
    </citation>
    <scope>NUCLEOTIDE SEQUENCE [LARGE SCALE GENOMIC DNA]</scope>
    <source>
        <strain evidence="4">Whitten #5841</strain>
        <tissue evidence="4">Leaf</tissue>
    </source>
</reference>
<feature type="domain" description="Stress-response A/B barrel" evidence="3">
    <location>
        <begin position="160"/>
        <end position="254"/>
    </location>
</feature>
<organism evidence="4 5">
    <name type="scientific">Ceratopteris richardii</name>
    <name type="common">Triangle waterfern</name>
    <dbReference type="NCBI Taxonomy" id="49495"/>
    <lineage>
        <taxon>Eukaryota</taxon>
        <taxon>Viridiplantae</taxon>
        <taxon>Streptophyta</taxon>
        <taxon>Embryophyta</taxon>
        <taxon>Tracheophyta</taxon>
        <taxon>Polypodiopsida</taxon>
        <taxon>Polypodiidae</taxon>
        <taxon>Polypodiales</taxon>
        <taxon>Pteridineae</taxon>
        <taxon>Pteridaceae</taxon>
        <taxon>Parkerioideae</taxon>
        <taxon>Ceratopteris</taxon>
    </lineage>
</organism>
<dbReference type="AlphaFoldDB" id="A0A8T2RYE6"/>
<dbReference type="OrthoDB" id="1924792at2759"/>
<dbReference type="InterPro" id="IPR044662">
    <property type="entry name" value="HS1/DABB1-like"/>
</dbReference>
<feature type="chain" id="PRO_5035728986" description="Stress-response A/B barrel domain-containing protein" evidence="2">
    <location>
        <begin position="27"/>
        <end position="268"/>
    </location>
</feature>
<proteinExistence type="predicted"/>